<reference evidence="14" key="3">
    <citation type="submission" date="2018-07" db="EMBL/GenBank/DDBJ databases">
        <title>WGS assembly of Glycine max.</title>
        <authorList>
            <person name="Schmutz J."/>
            <person name="Cannon S."/>
            <person name="Schlueter J."/>
            <person name="Ma J."/>
            <person name="Mitros T."/>
            <person name="Nelson W."/>
            <person name="Hyten D."/>
            <person name="Song Q."/>
            <person name="Thelen J."/>
            <person name="Cheng J."/>
            <person name="Xu D."/>
            <person name="Hellsten U."/>
            <person name="May G."/>
            <person name="Yu Y."/>
            <person name="Sakurai T."/>
            <person name="Umezawa T."/>
            <person name="Bhattacharyya M."/>
            <person name="Sandhu D."/>
            <person name="Valliyodan B."/>
            <person name="Lindquist E."/>
            <person name="Peto M."/>
            <person name="Grant D."/>
            <person name="Shu S."/>
            <person name="Goodstein D."/>
            <person name="Barry K."/>
            <person name="Futrell-Griggs M."/>
            <person name="Abernathy B."/>
            <person name="Du J."/>
            <person name="Tian Z."/>
            <person name="Zhu L."/>
            <person name="Gill N."/>
            <person name="Joshi T."/>
            <person name="Libault M."/>
            <person name="Sethuraman A."/>
            <person name="Zhang X."/>
            <person name="Shinozaki K."/>
            <person name="Nguyen H."/>
            <person name="Wing R."/>
            <person name="Cregan P."/>
            <person name="Specht J."/>
            <person name="Grimwood J."/>
            <person name="Rokhsar D."/>
            <person name="Stacey G."/>
            <person name="Shoemaker R."/>
            <person name="Jackson S."/>
        </authorList>
    </citation>
    <scope>NUCLEOTIDE SEQUENCE</scope>
    <source>
        <tissue evidence="14">Callus</tissue>
    </source>
</reference>
<dbReference type="SMR" id="A0A0R0JNC2"/>
<dbReference type="FunFam" id="1.10.510.10:FF:000095">
    <property type="entry name" value="protein STRUBBELIG-RECEPTOR FAMILY 8"/>
    <property type="match status" value="1"/>
</dbReference>
<dbReference type="PANTHER" id="PTHR48056">
    <property type="entry name" value="LRR RECEPTOR-LIKE SERINE/THREONINE-PROTEIN KINASE-RELATED"/>
    <property type="match status" value="1"/>
</dbReference>
<comment type="subcellular location">
    <subcellularLocation>
        <location evidence="1">Membrane</location>
    </subcellularLocation>
</comment>
<dbReference type="InParanoid" id="A0A0R0JNC2"/>
<dbReference type="Pfam" id="PF07714">
    <property type="entry name" value="PK_Tyr_Ser-Thr"/>
    <property type="match status" value="1"/>
</dbReference>
<keyword evidence="5" id="KW-0677">Repeat</keyword>
<dbReference type="InterPro" id="IPR001611">
    <property type="entry name" value="Leu-rich_rpt"/>
</dbReference>
<dbReference type="Gene3D" id="3.80.10.10">
    <property type="entry name" value="Ribonuclease Inhibitor"/>
    <property type="match status" value="1"/>
</dbReference>
<name>A0A0R0JNC2_SOYBN</name>
<evidence type="ECO:0000256" key="1">
    <source>
        <dbReference type="ARBA" id="ARBA00004370"/>
    </source>
</evidence>
<gene>
    <name evidence="14" type="ORF">GLYMA_06G296800</name>
</gene>
<dbReference type="AlphaFoldDB" id="A0A0R0JNC2"/>
<evidence type="ECO:0000256" key="11">
    <source>
        <dbReference type="SAM" id="Phobius"/>
    </source>
</evidence>
<keyword evidence="7 11" id="KW-0472">Membrane</keyword>
<feature type="region of interest" description="Disordered" evidence="10">
    <location>
        <begin position="251"/>
        <end position="306"/>
    </location>
</feature>
<dbReference type="Gene3D" id="1.10.510.10">
    <property type="entry name" value="Transferase(Phosphotransferase) domain 1"/>
    <property type="match status" value="1"/>
</dbReference>
<dbReference type="InterPro" id="IPR032675">
    <property type="entry name" value="LRR_dom_sf"/>
</dbReference>
<feature type="signal peptide" evidence="12">
    <location>
        <begin position="1"/>
        <end position="34"/>
    </location>
</feature>
<sequence>MGWKRSGLEWKRVKIYEQLLLVYLLICTIQTSSAATDPTDVAAINSLYIALGSPVLPGWVASGGDPCGEGWQGILCNGSFIQKIVLNGANLGGELGDKLSTFVSISVIDLSSNNIGGNIPSSLPVTLRNFFLAANQFTGSIPASLSTLTGLTDMSLNENFLTGEIPDAFQSLTQLINLDLSQNNLSGKLPPSMDNLLALTTLRLQNNQLSGTLDVLQDLPLKDLNVENNQFAGPIPPKLLSIPAFRQAGNPFNVSGSTTTPASSPRSPAIAPPGTPVSGTPPSSGRVPTKQADGPTAANESHTGKSKKSTKRVVWISIASVLGFIILLLGFILFIPRCSRRERDDRRSKRHQIGAYGGERQSARDLLLAVKKLDKRASAHQKDDEFLKLINSIDRIRHANVVELVGYCSEHGQRLLIYEYCSNGSLFDALHSDDDFKTRLSWNSRIRISLGAARALEYLHEQCQPPVVHRNLKSANILLDDDLSVRVSDCGLAPLIASGSVSQLSGNLLTAYGYGAPEFESGIYTYQSDVYSFGVIMLELLTGRPSHDRTRPRGEQFLVRWAVPQLHDIDALSRMVDPSLNGNYPAKSLSNFADIISRCLQSEPEFRPAMSEVVLYLLNMIRKESQQTESNEK</sequence>
<dbReference type="EnsemblPlants" id="KRH56023">
    <property type="protein sequence ID" value="KRH56023"/>
    <property type="gene ID" value="GLYMA_06G296800"/>
</dbReference>
<keyword evidence="16" id="KW-1185">Reference proteome</keyword>
<evidence type="ECO:0000256" key="4">
    <source>
        <dbReference type="ARBA" id="ARBA00022729"/>
    </source>
</evidence>
<evidence type="ECO:0000256" key="7">
    <source>
        <dbReference type="ARBA" id="ARBA00023136"/>
    </source>
</evidence>
<dbReference type="Gramene" id="KRH56023">
    <property type="protein sequence ID" value="KRH56023"/>
    <property type="gene ID" value="GLYMA_06G296800"/>
</dbReference>
<dbReference type="GO" id="GO:0007165">
    <property type="term" value="P:signal transduction"/>
    <property type="evidence" value="ECO:0000318"/>
    <property type="project" value="GO_Central"/>
</dbReference>
<dbReference type="GO" id="GO:0005524">
    <property type="term" value="F:ATP binding"/>
    <property type="evidence" value="ECO:0007669"/>
    <property type="project" value="InterPro"/>
</dbReference>
<evidence type="ECO:0000256" key="9">
    <source>
        <dbReference type="ARBA" id="ARBA00023180"/>
    </source>
</evidence>
<dbReference type="GO" id="GO:0004672">
    <property type="term" value="F:protein kinase activity"/>
    <property type="evidence" value="ECO:0000318"/>
    <property type="project" value="GO_Central"/>
</dbReference>
<feature type="chain" id="PRO_5014522024" description="Protein kinase domain-containing protein" evidence="12">
    <location>
        <begin position="35"/>
        <end position="633"/>
    </location>
</feature>
<keyword evidence="3 11" id="KW-0812">Transmembrane</keyword>
<dbReference type="PROSITE" id="PS50011">
    <property type="entry name" value="PROTEIN_KINASE_DOM"/>
    <property type="match status" value="1"/>
</dbReference>
<evidence type="ECO:0000256" key="5">
    <source>
        <dbReference type="ARBA" id="ARBA00022737"/>
    </source>
</evidence>
<evidence type="ECO:0000313" key="15">
    <source>
        <dbReference type="EnsemblPlants" id="KRH56023"/>
    </source>
</evidence>
<dbReference type="InterPro" id="IPR050647">
    <property type="entry name" value="Plant_LRR-RLKs"/>
</dbReference>
<dbReference type="InterPro" id="IPR013210">
    <property type="entry name" value="LRR_N_plant-typ"/>
</dbReference>
<dbReference type="PANTHER" id="PTHR48056:SF44">
    <property type="entry name" value="RECEPTOR PROTEIN KINASE CLAVATA1"/>
    <property type="match status" value="1"/>
</dbReference>
<protein>
    <recommendedName>
        <fullName evidence="13">Protein kinase domain-containing protein</fullName>
    </recommendedName>
</protein>
<dbReference type="Proteomes" id="UP000008827">
    <property type="component" value="Chromosome 6"/>
</dbReference>
<reference evidence="15" key="2">
    <citation type="submission" date="2018-02" db="UniProtKB">
        <authorList>
            <consortium name="EnsemblPlants"/>
        </authorList>
    </citation>
    <scope>IDENTIFICATION</scope>
    <source>
        <strain evidence="15">Williams 82</strain>
    </source>
</reference>
<keyword evidence="6 11" id="KW-1133">Transmembrane helix</keyword>
<dbReference type="Pfam" id="PF08263">
    <property type="entry name" value="LRRNT_2"/>
    <property type="match status" value="1"/>
</dbReference>
<dbReference type="SUPFAM" id="SSF56112">
    <property type="entry name" value="Protein kinase-like (PK-like)"/>
    <property type="match status" value="1"/>
</dbReference>
<dbReference type="OMA" id="HEANRIP"/>
<evidence type="ECO:0000256" key="6">
    <source>
        <dbReference type="ARBA" id="ARBA00022989"/>
    </source>
</evidence>
<dbReference type="InterPro" id="IPR011009">
    <property type="entry name" value="Kinase-like_dom_sf"/>
</dbReference>
<keyword evidence="4 12" id="KW-0732">Signal</keyword>
<feature type="compositionally biased region" description="Low complexity" evidence="10">
    <location>
        <begin position="276"/>
        <end position="289"/>
    </location>
</feature>
<dbReference type="SUPFAM" id="SSF52058">
    <property type="entry name" value="L domain-like"/>
    <property type="match status" value="1"/>
</dbReference>
<evidence type="ECO:0000313" key="14">
    <source>
        <dbReference type="EMBL" id="KRH56023.1"/>
    </source>
</evidence>
<evidence type="ECO:0000256" key="8">
    <source>
        <dbReference type="ARBA" id="ARBA00023170"/>
    </source>
</evidence>
<keyword evidence="2" id="KW-0433">Leucine-rich repeat</keyword>
<feature type="compositionally biased region" description="Low complexity" evidence="10">
    <location>
        <begin position="255"/>
        <end position="269"/>
    </location>
</feature>
<dbReference type="InterPro" id="IPR000719">
    <property type="entry name" value="Prot_kinase_dom"/>
</dbReference>
<evidence type="ECO:0000313" key="16">
    <source>
        <dbReference type="Proteomes" id="UP000008827"/>
    </source>
</evidence>
<evidence type="ECO:0000256" key="10">
    <source>
        <dbReference type="SAM" id="MobiDB-lite"/>
    </source>
</evidence>
<dbReference type="FunCoup" id="A0A0R0JNC2">
    <property type="interactions" value="3017"/>
</dbReference>
<organism evidence="14">
    <name type="scientific">Glycine max</name>
    <name type="common">Soybean</name>
    <name type="synonym">Glycine hispida</name>
    <dbReference type="NCBI Taxonomy" id="3847"/>
    <lineage>
        <taxon>Eukaryota</taxon>
        <taxon>Viridiplantae</taxon>
        <taxon>Streptophyta</taxon>
        <taxon>Embryophyta</taxon>
        <taxon>Tracheophyta</taxon>
        <taxon>Spermatophyta</taxon>
        <taxon>Magnoliopsida</taxon>
        <taxon>eudicotyledons</taxon>
        <taxon>Gunneridae</taxon>
        <taxon>Pentapetalae</taxon>
        <taxon>rosids</taxon>
        <taxon>fabids</taxon>
        <taxon>Fabales</taxon>
        <taxon>Fabaceae</taxon>
        <taxon>Papilionoideae</taxon>
        <taxon>50 kb inversion clade</taxon>
        <taxon>NPAAA clade</taxon>
        <taxon>indigoferoid/millettioid clade</taxon>
        <taxon>Phaseoleae</taxon>
        <taxon>Glycine</taxon>
        <taxon>Glycine subgen. Soja</taxon>
    </lineage>
</organism>
<evidence type="ECO:0000256" key="3">
    <source>
        <dbReference type="ARBA" id="ARBA00022692"/>
    </source>
</evidence>
<feature type="transmembrane region" description="Helical" evidence="11">
    <location>
        <begin position="313"/>
        <end position="335"/>
    </location>
</feature>
<dbReference type="GO" id="GO:0005886">
    <property type="term" value="C:plasma membrane"/>
    <property type="evidence" value="ECO:0000318"/>
    <property type="project" value="GO_Central"/>
</dbReference>
<keyword evidence="9" id="KW-0325">Glycoprotein</keyword>
<keyword evidence="8" id="KW-0675">Receptor</keyword>
<dbReference type="Pfam" id="PF00560">
    <property type="entry name" value="LRR_1"/>
    <property type="match status" value="1"/>
</dbReference>
<dbReference type="ExpressionAtlas" id="A0A0R0JNC2">
    <property type="expression patterns" value="baseline and differential"/>
</dbReference>
<accession>A0A0R0JNC2</accession>
<dbReference type="Gene3D" id="3.30.200.20">
    <property type="entry name" value="Phosphorylase Kinase, domain 1"/>
    <property type="match status" value="1"/>
</dbReference>
<dbReference type="Pfam" id="PF13855">
    <property type="entry name" value="LRR_8"/>
    <property type="match status" value="1"/>
</dbReference>
<proteinExistence type="predicted"/>
<dbReference type="FunFam" id="3.80.10.10:FF:000062">
    <property type="entry name" value="protein STRUBBELIG-RECEPTOR FAMILY 3"/>
    <property type="match status" value="1"/>
</dbReference>
<reference evidence="14 15" key="1">
    <citation type="journal article" date="2010" name="Nature">
        <title>Genome sequence of the palaeopolyploid soybean.</title>
        <authorList>
            <person name="Schmutz J."/>
            <person name="Cannon S.B."/>
            <person name="Schlueter J."/>
            <person name="Ma J."/>
            <person name="Mitros T."/>
            <person name="Nelson W."/>
            <person name="Hyten D.L."/>
            <person name="Song Q."/>
            <person name="Thelen J.J."/>
            <person name="Cheng J."/>
            <person name="Xu D."/>
            <person name="Hellsten U."/>
            <person name="May G.D."/>
            <person name="Yu Y."/>
            <person name="Sakurai T."/>
            <person name="Umezawa T."/>
            <person name="Bhattacharyya M.K."/>
            <person name="Sandhu D."/>
            <person name="Valliyodan B."/>
            <person name="Lindquist E."/>
            <person name="Peto M."/>
            <person name="Grant D."/>
            <person name="Shu S."/>
            <person name="Goodstein D."/>
            <person name="Barry K."/>
            <person name="Futrell-Griggs M."/>
            <person name="Abernathy B."/>
            <person name="Du J."/>
            <person name="Tian Z."/>
            <person name="Zhu L."/>
            <person name="Gill N."/>
            <person name="Joshi T."/>
            <person name="Libault M."/>
            <person name="Sethuraman A."/>
            <person name="Zhang X.-C."/>
            <person name="Shinozaki K."/>
            <person name="Nguyen H.T."/>
            <person name="Wing R.A."/>
            <person name="Cregan P."/>
            <person name="Specht J."/>
            <person name="Grimwood J."/>
            <person name="Rokhsar D."/>
            <person name="Stacey G."/>
            <person name="Shoemaker R.C."/>
            <person name="Jackson S.A."/>
        </authorList>
    </citation>
    <scope>NUCLEOTIDE SEQUENCE</scope>
    <source>
        <strain evidence="15">cv. Williams 82</strain>
        <tissue evidence="14">Callus</tissue>
    </source>
</reference>
<evidence type="ECO:0000256" key="12">
    <source>
        <dbReference type="SAM" id="SignalP"/>
    </source>
</evidence>
<evidence type="ECO:0000259" key="13">
    <source>
        <dbReference type="PROSITE" id="PS50011"/>
    </source>
</evidence>
<dbReference type="EMBL" id="CM000839">
    <property type="protein sequence ID" value="KRH56023.1"/>
    <property type="molecule type" value="Genomic_DNA"/>
</dbReference>
<evidence type="ECO:0000256" key="2">
    <source>
        <dbReference type="ARBA" id="ARBA00022614"/>
    </source>
</evidence>
<dbReference type="InterPro" id="IPR001245">
    <property type="entry name" value="Ser-Thr/Tyr_kinase_cat_dom"/>
</dbReference>
<feature type="domain" description="Protein kinase" evidence="13">
    <location>
        <begin position="345"/>
        <end position="617"/>
    </location>
</feature>